<sequence>MDVKSIAQGMLAGVESIPKGVAYSVRRTWEGSGAMGSDLKSRNAIETERFIRVVRAGYGIEAPLRELIMLVISDCYQKMDPQVQSAFGKRLNFAEGAVAGRLGGQFILVQLISNRILAKVTGGLLFRWGTKGLTTVGLNVILLQGIIEQAAVSSRRLKAKYPAIYHKLTPRNLDMLYFLAEEYLEPFVAYASRSQMYCEVVNHEISKVLGK</sequence>
<evidence type="ECO:0000313" key="1">
    <source>
        <dbReference type="EMBL" id="MBH1931516.1"/>
    </source>
</evidence>
<dbReference type="RefSeq" id="WP_197664661.1">
    <property type="nucleotide sequence ID" value="NZ_JADULK010000009.1"/>
</dbReference>
<dbReference type="EMBL" id="JADULK010000009">
    <property type="protein sequence ID" value="MBH1931516.1"/>
    <property type="molecule type" value="Genomic_DNA"/>
</dbReference>
<name>A0ABS0MGN3_SERRU</name>
<evidence type="ECO:0008006" key="3">
    <source>
        <dbReference type="Google" id="ProtNLM"/>
    </source>
</evidence>
<evidence type="ECO:0000313" key="2">
    <source>
        <dbReference type="Proteomes" id="UP000624159"/>
    </source>
</evidence>
<proteinExistence type="predicted"/>
<comment type="caution">
    <text evidence="1">The sequence shown here is derived from an EMBL/GenBank/DDBJ whole genome shotgun (WGS) entry which is preliminary data.</text>
</comment>
<accession>A0ABS0MGN3</accession>
<keyword evidence="2" id="KW-1185">Reference proteome</keyword>
<organism evidence="1 2">
    <name type="scientific">Serratia rubidaea</name>
    <name type="common">Serratia marinorubra</name>
    <dbReference type="NCBI Taxonomy" id="61652"/>
    <lineage>
        <taxon>Bacteria</taxon>
        <taxon>Pseudomonadati</taxon>
        <taxon>Pseudomonadota</taxon>
        <taxon>Gammaproteobacteria</taxon>
        <taxon>Enterobacterales</taxon>
        <taxon>Yersiniaceae</taxon>
        <taxon>Serratia</taxon>
    </lineage>
</organism>
<reference evidence="1 2" key="1">
    <citation type="submission" date="2020-11" db="EMBL/GenBank/DDBJ databases">
        <title>Enhanced detection system for hospital associated transmission using whole genome sequencing surveillance.</title>
        <authorList>
            <person name="Harrison L.H."/>
            <person name="Van Tyne D."/>
            <person name="Marsh J.W."/>
            <person name="Griffith M.P."/>
            <person name="Snyder D.J."/>
            <person name="Cooper V.S."/>
            <person name="Mustapha M."/>
        </authorList>
    </citation>
    <scope>NUCLEOTIDE SEQUENCE [LARGE SCALE GENOMIC DNA]</scope>
    <source>
        <strain evidence="1 2">SER00230</strain>
    </source>
</reference>
<dbReference type="Proteomes" id="UP000624159">
    <property type="component" value="Unassembled WGS sequence"/>
</dbReference>
<gene>
    <name evidence="1" type="ORF">I5U13_17820</name>
</gene>
<protein>
    <recommendedName>
        <fullName evidence="3">EcsC protein family</fullName>
    </recommendedName>
</protein>